<feature type="transmembrane region" description="Helical" evidence="9">
    <location>
        <begin position="79"/>
        <end position="98"/>
    </location>
</feature>
<dbReference type="RefSeq" id="WP_289547345.1">
    <property type="nucleotide sequence ID" value="NZ_CAKMHU010000001.1"/>
</dbReference>
<proteinExistence type="inferred from homology"/>
<evidence type="ECO:0000256" key="7">
    <source>
        <dbReference type="ARBA" id="ARBA00023136"/>
    </source>
</evidence>
<keyword evidence="7 8" id="KW-0472">Membrane</keyword>
<reference evidence="10" key="1">
    <citation type="journal article" date="2021" name="PeerJ">
        <title>Extensive microbial diversity within the chicken gut microbiome revealed by metagenomics and culture.</title>
        <authorList>
            <person name="Gilroy R."/>
            <person name="Ravi A."/>
            <person name="Getino M."/>
            <person name="Pursley I."/>
            <person name="Horton D.L."/>
            <person name="Alikhan N.F."/>
            <person name="Baker D."/>
            <person name="Gharbi K."/>
            <person name="Hall N."/>
            <person name="Watson M."/>
            <person name="Adriaenssens E.M."/>
            <person name="Foster-Nyarko E."/>
            <person name="Jarju S."/>
            <person name="Secka A."/>
            <person name="Antonio M."/>
            <person name="Oren A."/>
            <person name="Chaudhuri R.R."/>
            <person name="La Ragione R."/>
            <person name="Hildebrand F."/>
            <person name="Pallen M.J."/>
        </authorList>
    </citation>
    <scope>NUCLEOTIDE SEQUENCE</scope>
    <source>
        <strain evidence="10">7318</strain>
    </source>
</reference>
<dbReference type="Pfam" id="PF00860">
    <property type="entry name" value="Xan_ur_permease"/>
    <property type="match status" value="1"/>
</dbReference>
<organism evidence="10 11">
    <name type="scientific">Megamonas hypermegale</name>
    <dbReference type="NCBI Taxonomy" id="158847"/>
    <lineage>
        <taxon>Bacteria</taxon>
        <taxon>Bacillati</taxon>
        <taxon>Bacillota</taxon>
        <taxon>Negativicutes</taxon>
        <taxon>Selenomonadales</taxon>
        <taxon>Selenomonadaceae</taxon>
        <taxon>Megamonas</taxon>
    </lineage>
</organism>
<feature type="transmembrane region" description="Helical" evidence="9">
    <location>
        <begin position="343"/>
        <end position="362"/>
    </location>
</feature>
<comment type="similarity">
    <text evidence="2 8">Belongs to the nucleobase:cation symporter-2 (NCS2) (TC 2.A.40) family. Azg-like subfamily.</text>
</comment>
<feature type="transmembrane region" description="Helical" evidence="9">
    <location>
        <begin position="21"/>
        <end position="40"/>
    </location>
</feature>
<reference evidence="10" key="2">
    <citation type="submission" date="2021-09" db="EMBL/GenBank/DDBJ databases">
        <authorList>
            <person name="Gilroy R."/>
        </authorList>
    </citation>
    <scope>NUCLEOTIDE SEQUENCE</scope>
    <source>
        <strain evidence="10">7318</strain>
    </source>
</reference>
<dbReference type="InterPro" id="IPR045018">
    <property type="entry name" value="Azg-like"/>
</dbReference>
<accession>A0A921HKK5</accession>
<feature type="transmembrane region" description="Helical" evidence="9">
    <location>
        <begin position="52"/>
        <end position="72"/>
    </location>
</feature>
<feature type="transmembrane region" description="Helical" evidence="9">
    <location>
        <begin position="104"/>
        <end position="124"/>
    </location>
</feature>
<protein>
    <submittedName>
        <fullName evidence="10">NCS2 family permease</fullName>
    </submittedName>
</protein>
<evidence type="ECO:0000256" key="3">
    <source>
        <dbReference type="ARBA" id="ARBA00022448"/>
    </source>
</evidence>
<feature type="transmembrane region" description="Helical" evidence="9">
    <location>
        <begin position="172"/>
        <end position="188"/>
    </location>
</feature>
<evidence type="ECO:0000256" key="5">
    <source>
        <dbReference type="ARBA" id="ARBA00022692"/>
    </source>
</evidence>
<evidence type="ECO:0000256" key="8">
    <source>
        <dbReference type="PIRNR" id="PIRNR005353"/>
    </source>
</evidence>
<dbReference type="PANTHER" id="PTHR43337:SF1">
    <property type="entry name" value="XANTHINE_URACIL PERMEASE C887.17-RELATED"/>
    <property type="match status" value="1"/>
</dbReference>
<feature type="transmembrane region" description="Helical" evidence="9">
    <location>
        <begin position="374"/>
        <end position="403"/>
    </location>
</feature>
<dbReference type="PANTHER" id="PTHR43337">
    <property type="entry name" value="XANTHINE/URACIL PERMEASE C887.17-RELATED"/>
    <property type="match status" value="1"/>
</dbReference>
<dbReference type="InterPro" id="IPR006043">
    <property type="entry name" value="NCS2"/>
</dbReference>
<evidence type="ECO:0000256" key="4">
    <source>
        <dbReference type="ARBA" id="ARBA00022475"/>
    </source>
</evidence>
<evidence type="ECO:0000256" key="9">
    <source>
        <dbReference type="SAM" id="Phobius"/>
    </source>
</evidence>
<feature type="transmembrane region" description="Helical" evidence="9">
    <location>
        <begin position="415"/>
        <end position="432"/>
    </location>
</feature>
<name>A0A921HKK5_9FIRM</name>
<dbReference type="PIRSF" id="PIRSF005353">
    <property type="entry name" value="PbuG"/>
    <property type="match status" value="1"/>
</dbReference>
<feature type="transmembrane region" description="Helical" evidence="9">
    <location>
        <begin position="234"/>
        <end position="254"/>
    </location>
</feature>
<evidence type="ECO:0000256" key="6">
    <source>
        <dbReference type="ARBA" id="ARBA00022989"/>
    </source>
</evidence>
<feature type="transmembrane region" description="Helical" evidence="9">
    <location>
        <begin position="316"/>
        <end position="336"/>
    </location>
</feature>
<dbReference type="InterPro" id="IPR026033">
    <property type="entry name" value="Azg-like_bact_archaea"/>
</dbReference>
<gene>
    <name evidence="10" type="ORF">K8V65_00610</name>
</gene>
<evidence type="ECO:0000256" key="2">
    <source>
        <dbReference type="ARBA" id="ARBA00005697"/>
    </source>
</evidence>
<keyword evidence="5 8" id="KW-0812">Transmembrane</keyword>
<feature type="transmembrane region" description="Helical" evidence="9">
    <location>
        <begin position="275"/>
        <end position="296"/>
    </location>
</feature>
<evidence type="ECO:0000313" key="11">
    <source>
        <dbReference type="Proteomes" id="UP000780768"/>
    </source>
</evidence>
<dbReference type="GO" id="GO:0005886">
    <property type="term" value="C:plasma membrane"/>
    <property type="evidence" value="ECO:0007669"/>
    <property type="project" value="UniProtKB-SubCell"/>
</dbReference>
<feature type="transmembrane region" description="Helical" evidence="9">
    <location>
        <begin position="136"/>
        <end position="160"/>
    </location>
</feature>
<comment type="subcellular location">
    <subcellularLocation>
        <location evidence="1 8">Cell membrane</location>
        <topology evidence="1 8">Multi-pass membrane protein</topology>
    </subcellularLocation>
</comment>
<evidence type="ECO:0000256" key="1">
    <source>
        <dbReference type="ARBA" id="ARBA00004651"/>
    </source>
</evidence>
<dbReference type="Proteomes" id="UP000780768">
    <property type="component" value="Unassembled WGS sequence"/>
</dbReference>
<evidence type="ECO:0000313" key="10">
    <source>
        <dbReference type="EMBL" id="HJF84155.1"/>
    </source>
</evidence>
<keyword evidence="3 8" id="KW-0813">Transport</keyword>
<keyword evidence="6 8" id="KW-1133">Transmembrane helix</keyword>
<dbReference type="AlphaFoldDB" id="A0A921HKK5"/>
<comment type="caution">
    <text evidence="10">The sequence shown here is derived from an EMBL/GenBank/DDBJ whole genome shotgun (WGS) entry which is preliminary data.</text>
</comment>
<dbReference type="GO" id="GO:0005345">
    <property type="term" value="F:purine nucleobase transmembrane transporter activity"/>
    <property type="evidence" value="ECO:0007669"/>
    <property type="project" value="TreeGrafter"/>
</dbReference>
<dbReference type="EMBL" id="DYVR01000016">
    <property type="protein sequence ID" value="HJF84155.1"/>
    <property type="molecule type" value="Genomic_DNA"/>
</dbReference>
<keyword evidence="4 8" id="KW-1003">Cell membrane</keyword>
<feature type="transmembrane region" description="Helical" evidence="9">
    <location>
        <begin position="195"/>
        <end position="214"/>
    </location>
</feature>
<sequence length="433" mass="46244">MQLKEYFKFEERSTSYSTETIAGLTTFLTMAYIVILNPSVLSKTGMDFDGVFFATIIASAVGCLIMGIFANYPIAIAPGLAMNAYFAFVVVISMGIPWQEALGAVFISALIFLLLSLTTFRQAVINAIPSSMKEGISAGIGLFISFVGLQSAHIVVASPATLVTLGNFTDPVTYMSLIGLFISIILVINNVRGALFLGMIITSVISFLFGYISLPDTIFAAPQFGDTFMQMDVAGALSSNLFTIIFTFFIVTLFDTTGTMLGIAKQAGLMQGDTFPNVKSALLADSVASLIGAVFGTSPTSAYVESGSGVASGGRTGFVSVVVALLFILMLFAAPLAKVLAEVPAVTAPALIIVGFYMMSSLSRIDWNDMQEALPAFLIVLMMPLSYSITDAVGIGIISYCLIKIFCGKIKQVHPLLYAFMLLFIIQFVSLHI</sequence>